<comment type="caution">
    <text evidence="3">The sequence shown here is derived from an EMBL/GenBank/DDBJ whole genome shotgun (WGS) entry which is preliminary data.</text>
</comment>
<feature type="compositionally biased region" description="Polar residues" evidence="2">
    <location>
        <begin position="749"/>
        <end position="759"/>
    </location>
</feature>
<evidence type="ECO:0000313" key="3">
    <source>
        <dbReference type="EMBL" id="KAK2197749.1"/>
    </source>
</evidence>
<evidence type="ECO:0000313" key="4">
    <source>
        <dbReference type="Proteomes" id="UP001214638"/>
    </source>
</evidence>
<gene>
    <name evidence="3" type="ORF">BdWA1_000752</name>
</gene>
<dbReference type="RefSeq" id="XP_067804591.1">
    <property type="nucleotide sequence ID" value="XM_067945800.1"/>
</dbReference>
<keyword evidence="1" id="KW-0175">Coiled coil</keyword>
<feature type="region of interest" description="Disordered" evidence="2">
    <location>
        <begin position="749"/>
        <end position="886"/>
    </location>
</feature>
<protein>
    <submittedName>
        <fullName evidence="3">Uncharacterized protein</fullName>
    </submittedName>
</protein>
<feature type="coiled-coil region" evidence="1">
    <location>
        <begin position="407"/>
        <end position="451"/>
    </location>
</feature>
<dbReference type="Proteomes" id="UP001214638">
    <property type="component" value="Unassembled WGS sequence"/>
</dbReference>
<name>A0AAD9PN02_9APIC</name>
<dbReference type="GeneID" id="94335050"/>
<feature type="compositionally biased region" description="Basic and acidic residues" evidence="2">
    <location>
        <begin position="874"/>
        <end position="886"/>
    </location>
</feature>
<reference evidence="3" key="1">
    <citation type="journal article" date="2023" name="Nat. Microbiol.">
        <title>Babesia duncani multi-omics identifies virulence factors and drug targets.</title>
        <authorList>
            <person name="Singh P."/>
            <person name="Lonardi S."/>
            <person name="Liang Q."/>
            <person name="Vydyam P."/>
            <person name="Khabirova E."/>
            <person name="Fang T."/>
            <person name="Gihaz S."/>
            <person name="Thekkiniath J."/>
            <person name="Munshi M."/>
            <person name="Abel S."/>
            <person name="Ciampossin L."/>
            <person name="Batugedara G."/>
            <person name="Gupta M."/>
            <person name="Lu X.M."/>
            <person name="Lenz T."/>
            <person name="Chakravarty S."/>
            <person name="Cornillot E."/>
            <person name="Hu Y."/>
            <person name="Ma W."/>
            <person name="Gonzalez L.M."/>
            <person name="Sanchez S."/>
            <person name="Estrada K."/>
            <person name="Sanchez-Flores A."/>
            <person name="Montero E."/>
            <person name="Harb O.S."/>
            <person name="Le Roch K.G."/>
            <person name="Mamoun C.B."/>
        </authorList>
    </citation>
    <scope>NUCLEOTIDE SEQUENCE</scope>
    <source>
        <strain evidence="3">WA1</strain>
    </source>
</reference>
<dbReference type="EMBL" id="JALLKP010000001">
    <property type="protein sequence ID" value="KAK2197749.1"/>
    <property type="molecule type" value="Genomic_DNA"/>
</dbReference>
<evidence type="ECO:0000256" key="2">
    <source>
        <dbReference type="SAM" id="MobiDB-lite"/>
    </source>
</evidence>
<feature type="compositionally biased region" description="Basic and acidic residues" evidence="2">
    <location>
        <begin position="825"/>
        <end position="835"/>
    </location>
</feature>
<feature type="coiled-coil region" evidence="1">
    <location>
        <begin position="669"/>
        <end position="700"/>
    </location>
</feature>
<accession>A0AAD9PN02</accession>
<organism evidence="3 4">
    <name type="scientific">Babesia duncani</name>
    <dbReference type="NCBI Taxonomy" id="323732"/>
    <lineage>
        <taxon>Eukaryota</taxon>
        <taxon>Sar</taxon>
        <taxon>Alveolata</taxon>
        <taxon>Apicomplexa</taxon>
        <taxon>Aconoidasida</taxon>
        <taxon>Piroplasmida</taxon>
        <taxon>Babesiidae</taxon>
        <taxon>Babesia</taxon>
    </lineage>
</organism>
<proteinExistence type="predicted"/>
<dbReference type="AlphaFoldDB" id="A0AAD9PN02"/>
<feature type="coiled-coil region" evidence="1">
    <location>
        <begin position="547"/>
        <end position="606"/>
    </location>
</feature>
<dbReference type="KEGG" id="bdw:94335050"/>
<feature type="compositionally biased region" description="Basic and acidic residues" evidence="2">
    <location>
        <begin position="785"/>
        <end position="795"/>
    </location>
</feature>
<sequence>MECTKRNKCLIICKNAFIFCIIYLSYISNVNAEGSKSPDVFKSGQLPKPRMEYQRSSTFVIPIDIDPWHHFSECNDLGYKHIYRLVTYLKGDNPDYDMIPQTLNEEEKMDIHRLRECLVNWASPEYVLRLEIEGIKCPEKHESECPLYNKRYSCLPYSIRTVPIQEEDSRLTEKEESILLRELEDTNMNFETEPMKWIHFAAKMTEEWWNKTMVASRAGNILEFNKSITFAIRWGRMQARIMAIEEVKENKTRMEAFLNSKKEAKEAEAKRQIQNEARKKTEMAARRKANDEDFRIQMQIENMLLRKNSEIRRFAEESKKDMEEQKEAQEALLLAPLEGITKTKEDDGSKQTPGIEATVLTPRKIAENRVRELAEKRAKKVAAFKEMMSPIEAGIRQLIEASKRQQEEEKKRRAAALDAQRKADEEEAIRRAEAKEAKDLAEIKAKKKADEELAMRQAEAVEPKILAKLLEEINAASAEAKNWGRFATTMSEEWWKRAMDAWRRGKLPEFGKRTEYARRWGGIATNIFAKEKKKDDEDKKVADLEFRKTTKKENDRMEAEKVAAKEEGRIQGEIKARISAIHEIIRQLREESRRDMEEQIKAAEALLLAPLEGITKTEEDDGSKQTPGIEATVLTPRKIAENRVRELAEKRAKKVAAFKEMMSPIEAEIGELVQALKNLREEVKKEKAAALKTQRKADEEEASMLAEFATEMSGKWWEEAMKASRTGNEAKLTMSVTLARRWKRFRTSVLTESEAQSNAEGEEEALENPTKVEQEAATDIVEQNPKGESESKDTTEEASQQIPKGESESKDTTEEASQQIPEGESESKDTTEEASQRNPEGETYDVTIRPPVLSIPREEQEQEESQIQIAEPDVPSHHDGETIPHIPFKEEPIDHIKFRDCSLLETNEDEDIEKPKPVEVTIEMQMELKKILEAVECRRLANPGKSITWTEDEIEKIDEIQAQLAAHRATAFAEWLMMKES</sequence>
<evidence type="ECO:0000256" key="1">
    <source>
        <dbReference type="SAM" id="Coils"/>
    </source>
</evidence>
<keyword evidence="4" id="KW-1185">Reference proteome</keyword>